<evidence type="ECO:0000313" key="9">
    <source>
        <dbReference type="EMBL" id="RKP28410.1"/>
    </source>
</evidence>
<dbReference type="GO" id="GO:0007064">
    <property type="term" value="P:mitotic sister chromatid cohesion"/>
    <property type="evidence" value="ECO:0007669"/>
    <property type="project" value="InterPro"/>
</dbReference>
<protein>
    <recommendedName>
        <fullName evidence="11">Cohesin loading complex subunit SCC4 homolog</fullName>
    </recommendedName>
</protein>
<evidence type="ECO:0000256" key="3">
    <source>
        <dbReference type="ARBA" id="ARBA00022618"/>
    </source>
</evidence>
<comment type="similarity">
    <text evidence="2">Belongs to the SCC4/mau-2 family.</text>
</comment>
<evidence type="ECO:0000256" key="6">
    <source>
        <dbReference type="ARBA" id="ARBA00023242"/>
    </source>
</evidence>
<proteinExistence type="inferred from homology"/>
<accession>A0A4P9Z9G2</accession>
<evidence type="ECO:0000313" key="10">
    <source>
        <dbReference type="Proteomes" id="UP000268321"/>
    </source>
</evidence>
<evidence type="ECO:0000256" key="1">
    <source>
        <dbReference type="ARBA" id="ARBA00004123"/>
    </source>
</evidence>
<reference evidence="10" key="1">
    <citation type="journal article" date="2018" name="Nat. Microbiol.">
        <title>Leveraging single-cell genomics to expand the fungal tree of life.</title>
        <authorList>
            <person name="Ahrendt S.R."/>
            <person name="Quandt C.A."/>
            <person name="Ciobanu D."/>
            <person name="Clum A."/>
            <person name="Salamov A."/>
            <person name="Andreopoulos B."/>
            <person name="Cheng J.F."/>
            <person name="Woyke T."/>
            <person name="Pelin A."/>
            <person name="Henrissat B."/>
            <person name="Reynolds N.K."/>
            <person name="Benny G.L."/>
            <person name="Smith M.E."/>
            <person name="James T.Y."/>
            <person name="Grigoriev I.V."/>
        </authorList>
    </citation>
    <scope>NUCLEOTIDE SEQUENCE [LARGE SCALE GENOMIC DNA]</scope>
    <source>
        <strain evidence="10">Baker2002</strain>
    </source>
</reference>
<gene>
    <name evidence="9" type="ORF">METBISCDRAFT_25086</name>
</gene>
<dbReference type="GO" id="GO:0051301">
    <property type="term" value="P:cell division"/>
    <property type="evidence" value="ECO:0007669"/>
    <property type="project" value="UniProtKB-KW"/>
</dbReference>
<evidence type="ECO:0000256" key="7">
    <source>
        <dbReference type="ARBA" id="ARBA00023306"/>
    </source>
</evidence>
<dbReference type="AlphaFoldDB" id="A0A4P9Z9G2"/>
<comment type="subcellular location">
    <subcellularLocation>
        <location evidence="1">Nucleus</location>
    </subcellularLocation>
</comment>
<dbReference type="InterPro" id="IPR019440">
    <property type="entry name" value="MAU2"/>
</dbReference>
<dbReference type="EMBL" id="ML004899">
    <property type="protein sequence ID" value="RKP28410.1"/>
    <property type="molecule type" value="Genomic_DNA"/>
</dbReference>
<dbReference type="OrthoDB" id="5565328at2759"/>
<evidence type="ECO:0000256" key="4">
    <source>
        <dbReference type="ARBA" id="ARBA00022776"/>
    </source>
</evidence>
<evidence type="ECO:0008006" key="11">
    <source>
        <dbReference type="Google" id="ProtNLM"/>
    </source>
</evidence>
<name>A0A4P9Z9G2_9ASCO</name>
<dbReference type="GO" id="GO:0005634">
    <property type="term" value="C:nucleus"/>
    <property type="evidence" value="ECO:0007669"/>
    <property type="project" value="UniProtKB-SubCell"/>
</dbReference>
<keyword evidence="6" id="KW-0539">Nucleus</keyword>
<keyword evidence="3" id="KW-0132">Cell division</keyword>
<keyword evidence="7" id="KW-0131">Cell cycle</keyword>
<evidence type="ECO:0000256" key="5">
    <source>
        <dbReference type="ARBA" id="ARBA00022829"/>
    </source>
</evidence>
<keyword evidence="4" id="KW-0498">Mitosis</keyword>
<keyword evidence="10" id="KW-1185">Reference proteome</keyword>
<feature type="region of interest" description="Disordered" evidence="8">
    <location>
        <begin position="92"/>
        <end position="133"/>
    </location>
</feature>
<dbReference type="GO" id="GO:0007059">
    <property type="term" value="P:chromosome segregation"/>
    <property type="evidence" value="ECO:0007669"/>
    <property type="project" value="UniProtKB-KW"/>
</dbReference>
<organism evidence="9 10">
    <name type="scientific">Metschnikowia bicuspidata</name>
    <dbReference type="NCBI Taxonomy" id="27322"/>
    <lineage>
        <taxon>Eukaryota</taxon>
        <taxon>Fungi</taxon>
        <taxon>Dikarya</taxon>
        <taxon>Ascomycota</taxon>
        <taxon>Saccharomycotina</taxon>
        <taxon>Pichiomycetes</taxon>
        <taxon>Metschnikowiaceae</taxon>
        <taxon>Metschnikowia</taxon>
    </lineage>
</organism>
<evidence type="ECO:0000256" key="2">
    <source>
        <dbReference type="ARBA" id="ARBA00008585"/>
    </source>
</evidence>
<evidence type="ECO:0000256" key="8">
    <source>
        <dbReference type="SAM" id="MobiDB-lite"/>
    </source>
</evidence>
<dbReference type="Proteomes" id="UP000268321">
    <property type="component" value="Unassembled WGS sequence"/>
</dbReference>
<sequence length="721" mass="78650">MHKYLFESGRKRDAARREVVFQAPKRRKPFRLNPPSRLSLVLIVTSRPSTAEGDTVAAPAVDFYLRPKSLLEQRYEQRVGLFVGGGDAFEALESPDEGEGAEHTGDTDDDDDDPIAAGENSAPPIPPPPTTPALIAERIAAPNAELRVGLLLRCADHFVQMTRSPDAHALDMSGVPLYCAYVKLALALLHMLLAHHRAMLHPQLELAVYCSLAETYLCYTEEHDRAEQYVAAALALAGRHGLDTSCLAADLLHCRVLQTGDASLGPHLKTRIAHYASRGLYGAADLLSLVRAQDALATDPGIALGILWKLTAAQGSEPHVRLLALLLEASLHIYRGDTGEAKPLLKSAAAAAAQSPPPVRGLHLMLTLYYYVQTGDFSKGKGSSRELSRFILRQKRAEWAAWGADGSLNVNVELGAAETATCRVSWLAPADFVTVFYLLSAVLLLTNENSHAKAAAVLEKCVDAGDTRLRELEAASAPPGLSPRALSRSIVCLNHLRCCAVFYRTWLQMYHHEDFLRILHVKALLGRPEPAQPAERACFRLLQPRLQYLCAVHRLALGDVSAAKYLFLKVYTQAAGAYSPARAAQQVALGVGCELVLVPAHNELRLYAAVHLLLLCEHEMRVFGKHPHLVHAGAAACRSLMGVLHTYLDWAAGRRTGTACADTRLRQTYAVLTAALASNPADADALALSPDDSNPACIADLHTFLRFRIHKLCNRRQQQPR</sequence>
<dbReference type="Pfam" id="PF10345">
    <property type="entry name" value="Cohesin_load"/>
    <property type="match status" value="1"/>
</dbReference>
<keyword evidence="5" id="KW-0159">Chromosome partition</keyword>